<dbReference type="GO" id="GO:0050136">
    <property type="term" value="F:NADH dehydrogenase (quinone) (non-electrogenic) activity"/>
    <property type="evidence" value="ECO:0007669"/>
    <property type="project" value="UniProtKB-EC"/>
</dbReference>
<dbReference type="InterPro" id="IPR023753">
    <property type="entry name" value="FAD/NAD-binding_dom"/>
</dbReference>
<comment type="catalytic activity">
    <reaction evidence="8">
        <text>a quinone + NADH + H(+) = a quinol + NAD(+)</text>
        <dbReference type="Rhea" id="RHEA:46160"/>
        <dbReference type="ChEBI" id="CHEBI:15378"/>
        <dbReference type="ChEBI" id="CHEBI:24646"/>
        <dbReference type="ChEBI" id="CHEBI:57540"/>
        <dbReference type="ChEBI" id="CHEBI:57945"/>
        <dbReference type="ChEBI" id="CHEBI:132124"/>
        <dbReference type="EC" id="1.6.5.9"/>
    </reaction>
</comment>
<dbReference type="InterPro" id="IPR045024">
    <property type="entry name" value="NDH-2"/>
</dbReference>
<dbReference type="InterPro" id="IPR036188">
    <property type="entry name" value="FAD/NAD-bd_sf"/>
</dbReference>
<dbReference type="InterPro" id="IPR054585">
    <property type="entry name" value="NDH2-like_C"/>
</dbReference>
<accession>A0A7S8IYD3</accession>
<evidence type="ECO:0000256" key="5">
    <source>
        <dbReference type="ARBA" id="ARBA00022946"/>
    </source>
</evidence>
<evidence type="ECO:0000256" key="10">
    <source>
        <dbReference type="SAM" id="Phobius"/>
    </source>
</evidence>
<comment type="similarity">
    <text evidence="1">Belongs to the NADH dehydrogenase family.</text>
</comment>
<keyword evidence="10" id="KW-1133">Transmembrane helix</keyword>
<feature type="region of interest" description="Disordered" evidence="9">
    <location>
        <begin position="416"/>
        <end position="439"/>
    </location>
</feature>
<keyword evidence="5" id="KW-0809">Transit peptide</keyword>
<keyword evidence="7" id="KW-0520">NAD</keyword>
<evidence type="ECO:0000256" key="4">
    <source>
        <dbReference type="ARBA" id="ARBA00022827"/>
    </source>
</evidence>
<keyword evidence="10" id="KW-0812">Transmembrane</keyword>
<keyword evidence="10" id="KW-0472">Membrane</keyword>
<evidence type="ECO:0000259" key="12">
    <source>
        <dbReference type="Pfam" id="PF22366"/>
    </source>
</evidence>
<dbReference type="PRINTS" id="PR00411">
    <property type="entry name" value="PNDRDTASEI"/>
</dbReference>
<evidence type="ECO:0000259" key="11">
    <source>
        <dbReference type="Pfam" id="PF07992"/>
    </source>
</evidence>
<dbReference type="Pfam" id="PF22366">
    <property type="entry name" value="NDH2_C"/>
    <property type="match status" value="1"/>
</dbReference>
<evidence type="ECO:0000256" key="2">
    <source>
        <dbReference type="ARBA" id="ARBA00012637"/>
    </source>
</evidence>
<evidence type="ECO:0000256" key="6">
    <source>
        <dbReference type="ARBA" id="ARBA00023002"/>
    </source>
</evidence>
<dbReference type="Proteomes" id="UP000593737">
    <property type="component" value="Chromosome"/>
</dbReference>
<dbReference type="KEGG" id="nkf:Nkreftii_001706"/>
<keyword evidence="3" id="KW-0285">Flavoprotein</keyword>
<evidence type="ECO:0000256" key="1">
    <source>
        <dbReference type="ARBA" id="ARBA00005272"/>
    </source>
</evidence>
<keyword evidence="6" id="KW-0560">Oxidoreductase</keyword>
<name>A0A7S8IYD3_9BACT</name>
<dbReference type="Pfam" id="PF07992">
    <property type="entry name" value="Pyr_redox_2"/>
    <property type="match status" value="1"/>
</dbReference>
<dbReference type="Gene3D" id="3.50.50.100">
    <property type="match status" value="1"/>
</dbReference>
<protein>
    <recommendedName>
        <fullName evidence="2">NADH:ubiquinone reductase (non-electrogenic)</fullName>
        <ecNumber evidence="2">1.6.5.9</ecNumber>
    </recommendedName>
</protein>
<dbReference type="AlphaFoldDB" id="A0A7S8IYD3"/>
<evidence type="ECO:0000313" key="14">
    <source>
        <dbReference type="Proteomes" id="UP000593737"/>
    </source>
</evidence>
<dbReference type="SUPFAM" id="SSF51905">
    <property type="entry name" value="FAD/NAD(P)-binding domain"/>
    <property type="match status" value="1"/>
</dbReference>
<feature type="compositionally biased region" description="Basic and acidic residues" evidence="9">
    <location>
        <begin position="423"/>
        <end position="439"/>
    </location>
</feature>
<organism evidence="13 14">
    <name type="scientific">Candidatus Nitrospira kreftii</name>
    <dbReference type="NCBI Taxonomy" id="2652173"/>
    <lineage>
        <taxon>Bacteria</taxon>
        <taxon>Pseudomonadati</taxon>
        <taxon>Nitrospirota</taxon>
        <taxon>Nitrospiria</taxon>
        <taxon>Nitrospirales</taxon>
        <taxon>Nitrospiraceae</taxon>
        <taxon>Nitrospira</taxon>
    </lineage>
</organism>
<reference evidence="13 14" key="1">
    <citation type="journal article" date="2020" name="ISME J.">
        <title>Enrichment and physiological characterization of a novel comammox Nitrospira indicates ammonium inhibition of complete nitrification.</title>
        <authorList>
            <person name="Sakoula D."/>
            <person name="Koch H."/>
            <person name="Frank J."/>
            <person name="Jetten M.S.M."/>
            <person name="van Kessel M.A.H.J."/>
            <person name="Lucker S."/>
        </authorList>
    </citation>
    <scope>NUCLEOTIDE SEQUENCE [LARGE SCALE GENOMIC DNA]</scope>
    <source>
        <strain evidence="13">Comreactor17</strain>
    </source>
</reference>
<dbReference type="PANTHER" id="PTHR43706">
    <property type="entry name" value="NADH DEHYDROGENASE"/>
    <property type="match status" value="1"/>
</dbReference>
<evidence type="ECO:0000256" key="9">
    <source>
        <dbReference type="SAM" id="MobiDB-lite"/>
    </source>
</evidence>
<keyword evidence="4" id="KW-0274">FAD</keyword>
<evidence type="ECO:0000256" key="8">
    <source>
        <dbReference type="ARBA" id="ARBA00047599"/>
    </source>
</evidence>
<evidence type="ECO:0000313" key="13">
    <source>
        <dbReference type="EMBL" id="QPD03932.1"/>
    </source>
</evidence>
<feature type="transmembrane region" description="Helical" evidence="10">
    <location>
        <begin position="362"/>
        <end position="384"/>
    </location>
</feature>
<sequence>MIRKRVVIIGSGFAGMTVARFLRDVDVILVDRTNHHVFQPLLYQVATAALSPSDIAWPLRTLFRSQPNVRVVMDDVLSIDRTARVIRLRDSAPIAFDSLIVAPGSRHAYFGHDEWEVLAPGLKTMADAVHLRERMLLAFEVAERQRAETGTQNRLTFVIVGGGPTGVELAGSLIEIGRKAMGPDYPHLRLEDLSVVLVEAGPRVLPGFDPTLSAKALAVLEGMGVTVKLNNPVSAVRSDGVMVGNEWVPSANVIWAAGNKASPLLNTLEAPQDSYGRVKVRPDLTVPDDPWIFVIGDAAHCLGRDGKPLPGIAPVAMKEGQYVAKVINEDLQPKQRPPFIYKDRGMLATIGRAQAVAQIGPFHASGIVAWTLWCVVHVFFLIGFRNRIRVMSEWTWYYLTFKPGARLLCEQPPTQCSASSTDAVHENAVEDRPPIRRAA</sequence>
<evidence type="ECO:0000256" key="3">
    <source>
        <dbReference type="ARBA" id="ARBA00022630"/>
    </source>
</evidence>
<proteinExistence type="inferred from homology"/>
<feature type="domain" description="FAD/NAD(P)-binding" evidence="11">
    <location>
        <begin position="5"/>
        <end position="320"/>
    </location>
</feature>
<dbReference type="PANTHER" id="PTHR43706:SF47">
    <property type="entry name" value="EXTERNAL NADH-UBIQUINONE OXIDOREDUCTASE 1, MITOCHONDRIAL-RELATED"/>
    <property type="match status" value="1"/>
</dbReference>
<feature type="domain" description="External alternative NADH-ubiquinone oxidoreductase-like C-terminal" evidence="12">
    <location>
        <begin position="344"/>
        <end position="397"/>
    </location>
</feature>
<evidence type="ECO:0000256" key="7">
    <source>
        <dbReference type="ARBA" id="ARBA00023027"/>
    </source>
</evidence>
<dbReference type="EMBL" id="CP047423">
    <property type="protein sequence ID" value="QPD03932.1"/>
    <property type="molecule type" value="Genomic_DNA"/>
</dbReference>
<gene>
    <name evidence="13" type="ORF">Nkreftii_001706</name>
</gene>
<dbReference type="EC" id="1.6.5.9" evidence="2"/>
<dbReference type="PRINTS" id="PR00368">
    <property type="entry name" value="FADPNR"/>
</dbReference>